<feature type="transmembrane region" description="Helical" evidence="1">
    <location>
        <begin position="344"/>
        <end position="368"/>
    </location>
</feature>
<feature type="transmembrane region" description="Helical" evidence="1">
    <location>
        <begin position="12"/>
        <end position="33"/>
    </location>
</feature>
<reference evidence="4" key="1">
    <citation type="submission" date="2015-08" db="EMBL/GenBank/DDBJ databases">
        <title>Comparative genomics of the Campylobacter concisus group.</title>
        <authorList>
            <person name="Miller W.G."/>
            <person name="Yee E."/>
            <person name="Chapman M.H."/>
            <person name="Huynh S."/>
            <person name="Bono J.L."/>
            <person name="On S.L.W."/>
            <person name="St Leger J."/>
            <person name="Foster G."/>
            <person name="Parker C.T."/>
        </authorList>
    </citation>
    <scope>NUCLEOTIDE SEQUENCE [LARGE SCALE GENOMIC DNA]</scope>
    <source>
        <strain evidence="4">ATCC 33237</strain>
    </source>
</reference>
<keyword evidence="1" id="KW-0472">Membrane</keyword>
<evidence type="ECO:0000259" key="2">
    <source>
        <dbReference type="Pfam" id="PF03413"/>
    </source>
</evidence>
<dbReference type="PANTHER" id="PTHR34219:SF3">
    <property type="entry name" value="BLL7967 PROTEIN"/>
    <property type="match status" value="1"/>
</dbReference>
<keyword evidence="1" id="KW-0812">Transmembrane</keyword>
<sequence>MFLKRGKIIFNIHLVIGLIAAIPLIFMTLSAPFASYREEIKSAINKNFINLVPSEKANLSLNELLAKAKSEIQFDTLESLQIGGANEAYRISITKNKKQLNFFIDPRSGEVISEDWGEKFRVITLSLHRNLGLALLDSKVPANIGKQIVAISSIIMALLAISGLILYAPAIKRNFLNSLKIKPNAKGYACFYNLHTSLGTYVAILLVVMSLTGLYWSYDWVRSSVNSIFFDLKPSEMKKSAPKQNLIPISDEKFKEIETAEQIFKENVTLDLKSLTINVPENNQSTYTINYETSESQVGKLKLDASAGKIKENKLVSKSDSIPEAKKAGRKVLSLHTGEMFGEIGQVVFAISCVIAVLLIITGFLMTIKRTKAL</sequence>
<dbReference type="EMBL" id="CP012541">
    <property type="protein sequence ID" value="ALF48419.1"/>
    <property type="molecule type" value="Genomic_DNA"/>
</dbReference>
<dbReference type="InterPro" id="IPR025711">
    <property type="entry name" value="PepSY"/>
</dbReference>
<proteinExistence type="predicted"/>
<gene>
    <name evidence="3" type="ORF">CCON33237_1784</name>
</gene>
<protein>
    <submittedName>
        <fullName evidence="3">Putative iron-regulated membrane protein</fullName>
    </submittedName>
</protein>
<keyword evidence="1" id="KW-1133">Transmembrane helix</keyword>
<evidence type="ECO:0000313" key="4">
    <source>
        <dbReference type="Proteomes" id="UP000066049"/>
    </source>
</evidence>
<dbReference type="Pfam" id="PF03413">
    <property type="entry name" value="PepSY"/>
    <property type="match status" value="1"/>
</dbReference>
<feature type="domain" description="PepSY" evidence="2">
    <location>
        <begin position="59"/>
        <end position="114"/>
    </location>
</feature>
<dbReference type="PANTHER" id="PTHR34219">
    <property type="entry name" value="IRON-REGULATED INNER MEMBRANE PROTEIN-RELATED"/>
    <property type="match status" value="1"/>
</dbReference>
<evidence type="ECO:0000256" key="1">
    <source>
        <dbReference type="SAM" id="Phobius"/>
    </source>
</evidence>
<feature type="transmembrane region" description="Helical" evidence="1">
    <location>
        <begin position="191"/>
        <end position="216"/>
    </location>
</feature>
<dbReference type="Pfam" id="PF03929">
    <property type="entry name" value="PepSY_TM"/>
    <property type="match status" value="1"/>
</dbReference>
<dbReference type="GeneID" id="28663463"/>
<name>A0A0M4TNI6_9BACT</name>
<dbReference type="PATRIC" id="fig|199.248.peg.1834"/>
<feature type="transmembrane region" description="Helical" evidence="1">
    <location>
        <begin position="148"/>
        <end position="170"/>
    </location>
</feature>
<dbReference type="InterPro" id="IPR005625">
    <property type="entry name" value="PepSY-ass_TM"/>
</dbReference>
<dbReference type="AlphaFoldDB" id="A0A0M4TNI6"/>
<dbReference type="Proteomes" id="UP000066049">
    <property type="component" value="Chromosome"/>
</dbReference>
<accession>A0A0M4TNI6</accession>
<dbReference type="KEGG" id="ccoc:CCON33237_1784"/>
<dbReference type="RefSeq" id="WP_054197300.1">
    <property type="nucleotide sequence ID" value="NZ_CABMKQ010000033.1"/>
</dbReference>
<evidence type="ECO:0000313" key="3">
    <source>
        <dbReference type="EMBL" id="ALF48419.1"/>
    </source>
</evidence>
<organism evidence="3 4">
    <name type="scientific">Campylobacter concisus</name>
    <dbReference type="NCBI Taxonomy" id="199"/>
    <lineage>
        <taxon>Bacteria</taxon>
        <taxon>Pseudomonadati</taxon>
        <taxon>Campylobacterota</taxon>
        <taxon>Epsilonproteobacteria</taxon>
        <taxon>Campylobacterales</taxon>
        <taxon>Campylobacteraceae</taxon>
        <taxon>Campylobacter</taxon>
    </lineage>
</organism>